<evidence type="ECO:0000313" key="7">
    <source>
        <dbReference type="EMBL" id="ASM79268.1"/>
    </source>
</evidence>
<feature type="region of interest" description="Disordered" evidence="6">
    <location>
        <begin position="758"/>
        <end position="781"/>
    </location>
</feature>
<organism evidence="7 8">
    <name type="scientific">Vitreoscilla filiformis</name>
    <dbReference type="NCBI Taxonomy" id="63"/>
    <lineage>
        <taxon>Bacteria</taxon>
        <taxon>Pseudomonadati</taxon>
        <taxon>Pseudomonadota</taxon>
        <taxon>Betaproteobacteria</taxon>
        <taxon>Neisseriales</taxon>
        <taxon>Neisseriaceae</taxon>
        <taxon>Vitreoscilla</taxon>
    </lineage>
</organism>
<name>A0A221KJS6_VITFI</name>
<keyword evidence="8" id="KW-1185">Reference proteome</keyword>
<evidence type="ECO:0000256" key="2">
    <source>
        <dbReference type="ARBA" id="ARBA00022801"/>
    </source>
</evidence>
<dbReference type="PANTHER" id="PTHR34218">
    <property type="entry name" value="PEPTIDASE S45 PENICILLIN AMIDASE"/>
    <property type="match status" value="1"/>
</dbReference>
<evidence type="ECO:0000256" key="1">
    <source>
        <dbReference type="ARBA" id="ARBA00006586"/>
    </source>
</evidence>
<evidence type="ECO:0000313" key="8">
    <source>
        <dbReference type="Proteomes" id="UP000199729"/>
    </source>
</evidence>
<dbReference type="GO" id="GO:0016811">
    <property type="term" value="F:hydrolase activity, acting on carbon-nitrogen (but not peptide) bonds, in linear amides"/>
    <property type="evidence" value="ECO:0007669"/>
    <property type="project" value="InterPro"/>
</dbReference>
<dbReference type="PANTHER" id="PTHR34218:SF5">
    <property type="entry name" value="PENICILLIN ACYLASE FAMILY PROTEIN"/>
    <property type="match status" value="1"/>
</dbReference>
<feature type="binding site" evidence="5">
    <location>
        <position position="308"/>
    </location>
    <ligand>
        <name>Ca(2+)</name>
        <dbReference type="ChEBI" id="CHEBI:29108"/>
    </ligand>
</feature>
<feature type="binding site" evidence="5">
    <location>
        <position position="311"/>
    </location>
    <ligand>
        <name>Ca(2+)</name>
        <dbReference type="ChEBI" id="CHEBI:29108"/>
    </ligand>
</feature>
<dbReference type="InterPro" id="IPR043146">
    <property type="entry name" value="Penicillin_amidase_N_B-knob"/>
</dbReference>
<dbReference type="Proteomes" id="UP000199729">
    <property type="component" value="Plasmid pVF1"/>
</dbReference>
<accession>A0A221KJS6</accession>
<dbReference type="InterPro" id="IPR023343">
    <property type="entry name" value="Penicillin_amidase_dom1"/>
</dbReference>
<dbReference type="InterPro" id="IPR043147">
    <property type="entry name" value="Penicillin_amidase_A-knob"/>
</dbReference>
<dbReference type="Gene3D" id="3.60.20.10">
    <property type="entry name" value="Glutamine Phosphoribosylpyrophosphate, subunit 1, domain 1"/>
    <property type="match status" value="1"/>
</dbReference>
<evidence type="ECO:0000256" key="3">
    <source>
        <dbReference type="ARBA" id="ARBA00023145"/>
    </source>
</evidence>
<keyword evidence="3" id="KW-0865">Zymogen</keyword>
<keyword evidence="5" id="KW-0479">Metal-binding</keyword>
<feature type="binding site" evidence="5">
    <location>
        <position position="446"/>
    </location>
    <ligand>
        <name>Ca(2+)</name>
        <dbReference type="ChEBI" id="CHEBI:29108"/>
    </ligand>
</feature>
<dbReference type="EMBL" id="CP022424">
    <property type="protein sequence ID" value="ASM79268.1"/>
    <property type="molecule type" value="Genomic_DNA"/>
</dbReference>
<dbReference type="GO" id="GO:0046872">
    <property type="term" value="F:metal ion binding"/>
    <property type="evidence" value="ECO:0007669"/>
    <property type="project" value="UniProtKB-KW"/>
</dbReference>
<dbReference type="Gene3D" id="2.30.120.10">
    <property type="match status" value="1"/>
</dbReference>
<evidence type="ECO:0000256" key="4">
    <source>
        <dbReference type="PIRSR" id="PIRSR001227-1"/>
    </source>
</evidence>
<dbReference type="InterPro" id="IPR002692">
    <property type="entry name" value="S45"/>
</dbReference>
<gene>
    <name evidence="7" type="ORF">VITFI_CDS3491</name>
</gene>
<keyword evidence="7" id="KW-0614">Plasmid</keyword>
<comment type="cofactor">
    <cofactor evidence="5">
        <name>Ca(2+)</name>
        <dbReference type="ChEBI" id="CHEBI:29108"/>
    </cofactor>
    <text evidence="5">Binds 1 Ca(2+) ion per dimer.</text>
</comment>
<comment type="similarity">
    <text evidence="1">Belongs to the peptidase S45 family.</text>
</comment>
<dbReference type="GO" id="GO:0017000">
    <property type="term" value="P:antibiotic biosynthetic process"/>
    <property type="evidence" value="ECO:0007669"/>
    <property type="project" value="InterPro"/>
</dbReference>
<dbReference type="AlphaFoldDB" id="A0A221KJS6"/>
<evidence type="ECO:0000256" key="5">
    <source>
        <dbReference type="PIRSR" id="PIRSR001227-2"/>
    </source>
</evidence>
<dbReference type="Pfam" id="PF01804">
    <property type="entry name" value="Penicil_amidase"/>
    <property type="match status" value="1"/>
</dbReference>
<dbReference type="Gene3D" id="1.10.1400.10">
    <property type="match status" value="1"/>
</dbReference>
<dbReference type="InterPro" id="IPR014395">
    <property type="entry name" value="Pen/GL7ACA/AHL_acylase"/>
</dbReference>
<evidence type="ECO:0000256" key="6">
    <source>
        <dbReference type="SAM" id="MobiDB-lite"/>
    </source>
</evidence>
<sequence>MGGLVLGVALALWVNVRMRLPQREGTLSLPGLQAEVSVRYDRWGVPHVRAANEADLYRALGYVHAQDRWFQMEMLRRLARGELAEVLGPKLLPTDRLFRTLTVRQWADTQAQRLNPTDPSTLALQAYLDGVNHFVTTGPLPLEFQLLGLPRRPFAAADTLSVAGYLAYSFANALRTEPVFTQIRDQLGPAYLSVIEPLAAPPARMAPNVPLPALTELAQLGLDAADAAGLPLLEGSNAWAISGARSRSGRPMLAGDPHIGFAVPSVWYEAGLEAPGFTLHGHFAALIPMALLGHNAQFGWSLTMFQNDDMDLIAEQTSPDHPGQVRHHGAWVAWRERQENIAVKGQESVALTLRHGPHGPIVNDALPAHALPASTPIALWWTLLESDNPLLRAFYQLNRADTLDKARQAASQIHAPGLNIVWANAGGDIAYWSAARLPIRPAGVNPHFVLDGSRPEADKLGWLPFSANPQQENPSGGLIVSANQAPMAPVPGYYAPPDRARWLTQALADPDVRWDSAGLQRLQLAHTWDTASDIAAALRTALGDPDALPAGEQRLLALLARWDGRHGVNDVAPTLHHQWLYEVLRAAMSDELGPAGFDLLLRTRNIESIALRLVLDPASPWWDRRDTPQVQETRSAIVQYAWRAAGAHLRRTFGDDPATWRWGRAHTLTHVHPLGRQAPLDRVFNVGPLEVAGGREVPHQHSFQIGSAPWRVTSGPSTRRVIDWGDLTQTLGSTPVGQSGAWGDTHYADQAAAFAQGRGRSMGTGPWPATTPPVHELRLQP</sequence>
<dbReference type="PIRSF" id="PIRSF001227">
    <property type="entry name" value="Pen_acylase"/>
    <property type="match status" value="1"/>
</dbReference>
<proteinExistence type="inferred from homology"/>
<keyword evidence="5" id="KW-0106">Calcium</keyword>
<feature type="binding site" evidence="5">
    <location>
        <position position="177"/>
    </location>
    <ligand>
        <name>Ca(2+)</name>
        <dbReference type="ChEBI" id="CHEBI:29108"/>
    </ligand>
</feature>
<dbReference type="KEGG" id="vff:VITFI_CDS3491"/>
<dbReference type="CDD" id="cd03747">
    <property type="entry name" value="Ntn_PGA_like"/>
    <property type="match status" value="1"/>
</dbReference>
<feature type="active site" description="Nucleophile" evidence="4">
    <location>
        <position position="236"/>
    </location>
</feature>
<reference evidence="7 8" key="1">
    <citation type="submission" date="2017-07" db="EMBL/GenBank/DDBJ databases">
        <title>Complete Genome Sequence of the cosmetic ferment Vitreoscilla filiformis (ATCC15551).</title>
        <authorList>
            <person name="Contreras S."/>
            <person name="Sagory-Zalkind P."/>
            <person name="Blanquart H."/>
            <person name="Iltis A."/>
            <person name="Morand S.C."/>
        </authorList>
    </citation>
    <scope>NUCLEOTIDE SEQUENCE [LARGE SCALE GENOMIC DNA]</scope>
    <source>
        <strain evidence="7 8">ATCC 15551</strain>
        <plasmid evidence="8">Plasmid pvf1</plasmid>
    </source>
</reference>
<protein>
    <submittedName>
        <fullName evidence="7">Penicillin amidase</fullName>
    </submittedName>
</protein>
<keyword evidence="2" id="KW-0378">Hydrolase</keyword>
<dbReference type="SUPFAM" id="SSF56235">
    <property type="entry name" value="N-terminal nucleophile aminohydrolases (Ntn hydrolases)"/>
    <property type="match status" value="1"/>
</dbReference>
<geneLocation type="plasmid" evidence="8">
    <name>pvf1</name>
</geneLocation>
<dbReference type="Gene3D" id="1.10.439.10">
    <property type="entry name" value="Penicillin Amidohydrolase, domain 1"/>
    <property type="match status" value="1"/>
</dbReference>
<dbReference type="InterPro" id="IPR029055">
    <property type="entry name" value="Ntn_hydrolases_N"/>
</dbReference>